<dbReference type="SUPFAM" id="SSF48264">
    <property type="entry name" value="Cytochrome P450"/>
    <property type="match status" value="1"/>
</dbReference>
<feature type="transmembrane region" description="Helical" evidence="7">
    <location>
        <begin position="20"/>
        <end position="41"/>
    </location>
</feature>
<evidence type="ECO:0000256" key="7">
    <source>
        <dbReference type="SAM" id="Phobius"/>
    </source>
</evidence>
<dbReference type="GO" id="GO:0016705">
    <property type="term" value="F:oxidoreductase activity, acting on paired donors, with incorporation or reduction of molecular oxygen"/>
    <property type="evidence" value="ECO:0007669"/>
    <property type="project" value="InterPro"/>
</dbReference>
<dbReference type="InterPro" id="IPR036396">
    <property type="entry name" value="Cyt_P450_sf"/>
</dbReference>
<dbReference type="Proteomes" id="UP001063166">
    <property type="component" value="Unassembled WGS sequence"/>
</dbReference>
<dbReference type="InterPro" id="IPR002403">
    <property type="entry name" value="Cyt_P450_E_grp-IV"/>
</dbReference>
<accession>A0A9P3PTC0</accession>
<dbReference type="PRINTS" id="PR00465">
    <property type="entry name" value="EP450IV"/>
</dbReference>
<dbReference type="OrthoDB" id="1055148at2759"/>
<feature type="binding site" description="axial binding residue" evidence="6">
    <location>
        <position position="446"/>
    </location>
    <ligand>
        <name>heme</name>
        <dbReference type="ChEBI" id="CHEBI:30413"/>
    </ligand>
    <ligandPart>
        <name>Fe</name>
        <dbReference type="ChEBI" id="CHEBI:18248"/>
    </ligandPart>
</feature>
<dbReference type="PANTHER" id="PTHR24304:SF2">
    <property type="entry name" value="24-HYDROXYCHOLESTEROL 7-ALPHA-HYDROXYLASE"/>
    <property type="match status" value="1"/>
</dbReference>
<dbReference type="AlphaFoldDB" id="A0A9P3PTC0"/>
<keyword evidence="7" id="KW-0472">Membrane</keyword>
<dbReference type="GO" id="GO:0004497">
    <property type="term" value="F:monooxygenase activity"/>
    <property type="evidence" value="ECO:0007669"/>
    <property type="project" value="InterPro"/>
</dbReference>
<keyword evidence="5 6" id="KW-0408">Iron</keyword>
<dbReference type="GO" id="GO:0020037">
    <property type="term" value="F:heme binding"/>
    <property type="evidence" value="ECO:0007669"/>
    <property type="project" value="InterPro"/>
</dbReference>
<dbReference type="CDD" id="cd00302">
    <property type="entry name" value="cytochrome_P450"/>
    <property type="match status" value="1"/>
</dbReference>
<sequence length="509" mass="56945">MAASGNLTPPSVMAMPSADSTATFTVLAGATIGVVFTAIALQHFALGSTEDIDLGGFSILTAWTFFKKRYDFMLSNFKARKMFRFRVLQHRVVALSGEAARQVFFNELSLDLPEGYRILKGGAPQMRDIHVEEPDMKDLSAFNKQLISLLRKERIDEILPVLFEDVHQGMKTWGKQGTLNPFKEIYELVFQMNVRLATCRELAEDKKAVAKLGRHYWELEKAASPVALLLPWFPSRAKKDQEAATMNLFQLIAGYVELRRKAPHPNSDAIDVLIANGDSTEAIVGFVLGVVFSGFVNTGMNVCWNLLYLGMNAEWKKKVAAEVQALMANHTDTLSTEPLHKRLSSIPMQAWEDEMPALDAVIRETLRLIAGSGIFLRRNLLKDFDVEGVKIKKGDFLAYVAADVHLNPEIYPDPFGFDPGRYDEGRAEDKKVSHAFLGWGAGRHPCNGMRVAKLEMKLVIALVIAGYDFEIIDSSGKFPSALPQPDRNDYQQARPIGEPCFIKFRRIVD</sequence>
<proteinExistence type="inferred from homology"/>
<reference evidence="8" key="1">
    <citation type="submission" date="2022-07" db="EMBL/GenBank/DDBJ databases">
        <title>The genome of Lyophyllum shimeji provides insight into the initial evolution of ectomycorrhizal fungal genome.</title>
        <authorList>
            <person name="Kobayashi Y."/>
            <person name="Shibata T."/>
            <person name="Hirakawa H."/>
            <person name="Shigenobu S."/>
            <person name="Nishiyama T."/>
            <person name="Yamada A."/>
            <person name="Hasebe M."/>
            <person name="Kawaguchi M."/>
        </authorList>
    </citation>
    <scope>NUCLEOTIDE SEQUENCE</scope>
    <source>
        <strain evidence="8">AT787</strain>
    </source>
</reference>
<keyword evidence="9" id="KW-1185">Reference proteome</keyword>
<evidence type="ECO:0000256" key="2">
    <source>
        <dbReference type="ARBA" id="ARBA00010617"/>
    </source>
</evidence>
<keyword evidence="3 6" id="KW-0349">Heme</keyword>
<comment type="cofactor">
    <cofactor evidence="1 6">
        <name>heme</name>
        <dbReference type="ChEBI" id="CHEBI:30413"/>
    </cofactor>
</comment>
<dbReference type="Gene3D" id="1.10.630.10">
    <property type="entry name" value="Cytochrome P450"/>
    <property type="match status" value="1"/>
</dbReference>
<evidence type="ECO:0000256" key="4">
    <source>
        <dbReference type="ARBA" id="ARBA00022723"/>
    </source>
</evidence>
<keyword evidence="4 6" id="KW-0479">Metal-binding</keyword>
<evidence type="ECO:0000313" key="8">
    <source>
        <dbReference type="EMBL" id="GLB42457.1"/>
    </source>
</evidence>
<dbReference type="GO" id="GO:0005506">
    <property type="term" value="F:iron ion binding"/>
    <property type="evidence" value="ECO:0007669"/>
    <property type="project" value="InterPro"/>
</dbReference>
<evidence type="ECO:0000256" key="3">
    <source>
        <dbReference type="ARBA" id="ARBA00022617"/>
    </source>
</evidence>
<evidence type="ECO:0000313" key="9">
    <source>
        <dbReference type="Proteomes" id="UP001063166"/>
    </source>
</evidence>
<dbReference type="InterPro" id="IPR001128">
    <property type="entry name" value="Cyt_P450"/>
</dbReference>
<keyword evidence="7" id="KW-1133">Transmembrane helix</keyword>
<dbReference type="EMBL" id="BRPK01000011">
    <property type="protein sequence ID" value="GLB42457.1"/>
    <property type="molecule type" value="Genomic_DNA"/>
</dbReference>
<protein>
    <submittedName>
        <fullName evidence="8">Cytochrome P450</fullName>
    </submittedName>
</protein>
<keyword evidence="7" id="KW-0812">Transmembrane</keyword>
<evidence type="ECO:0000256" key="5">
    <source>
        <dbReference type="ARBA" id="ARBA00023004"/>
    </source>
</evidence>
<organism evidence="8 9">
    <name type="scientific">Lyophyllum shimeji</name>
    <name type="common">Hon-shimeji</name>
    <name type="synonym">Tricholoma shimeji</name>
    <dbReference type="NCBI Taxonomy" id="47721"/>
    <lineage>
        <taxon>Eukaryota</taxon>
        <taxon>Fungi</taxon>
        <taxon>Dikarya</taxon>
        <taxon>Basidiomycota</taxon>
        <taxon>Agaricomycotina</taxon>
        <taxon>Agaricomycetes</taxon>
        <taxon>Agaricomycetidae</taxon>
        <taxon>Agaricales</taxon>
        <taxon>Tricholomatineae</taxon>
        <taxon>Lyophyllaceae</taxon>
        <taxon>Lyophyllum</taxon>
    </lineage>
</organism>
<dbReference type="Pfam" id="PF00067">
    <property type="entry name" value="p450"/>
    <property type="match status" value="1"/>
</dbReference>
<name>A0A9P3PTC0_LYOSH</name>
<dbReference type="PANTHER" id="PTHR24304">
    <property type="entry name" value="CYTOCHROME P450 FAMILY 7"/>
    <property type="match status" value="1"/>
</dbReference>
<gene>
    <name evidence="8" type="ORF">LshimejAT787_1104720</name>
</gene>
<evidence type="ECO:0000256" key="1">
    <source>
        <dbReference type="ARBA" id="ARBA00001971"/>
    </source>
</evidence>
<comment type="caution">
    <text evidence="8">The sequence shown here is derived from an EMBL/GenBank/DDBJ whole genome shotgun (WGS) entry which is preliminary data.</text>
</comment>
<comment type="similarity">
    <text evidence="2">Belongs to the cytochrome P450 family.</text>
</comment>
<evidence type="ECO:0000256" key="6">
    <source>
        <dbReference type="PIRSR" id="PIRSR602403-1"/>
    </source>
</evidence>
<dbReference type="InterPro" id="IPR050529">
    <property type="entry name" value="CYP450_sterol_14alpha_dmase"/>
</dbReference>